<protein>
    <submittedName>
        <fullName evidence="5">Histidine kinase</fullName>
    </submittedName>
</protein>
<dbReference type="CDD" id="cd16917">
    <property type="entry name" value="HATPase_UhpB-NarQ-NarX-like"/>
    <property type="match status" value="1"/>
</dbReference>
<gene>
    <name evidence="5" type="ordered locus">Caul_2480</name>
</gene>
<evidence type="ECO:0000313" key="5">
    <source>
        <dbReference type="EMBL" id="ABZ71607.1"/>
    </source>
</evidence>
<evidence type="ECO:0000256" key="1">
    <source>
        <dbReference type="ARBA" id="ARBA00022679"/>
    </source>
</evidence>
<dbReference type="AlphaFoldDB" id="B0SWH9"/>
<keyword evidence="2 5" id="KW-0418">Kinase</keyword>
<dbReference type="Pfam" id="PF07730">
    <property type="entry name" value="HisKA_3"/>
    <property type="match status" value="1"/>
</dbReference>
<evidence type="ECO:0000259" key="4">
    <source>
        <dbReference type="PROSITE" id="PS50109"/>
    </source>
</evidence>
<reference evidence="5" key="1">
    <citation type="submission" date="2008-01" db="EMBL/GenBank/DDBJ databases">
        <title>Complete sequence of chromosome of Caulobacter sp. K31.</title>
        <authorList>
            <consortium name="US DOE Joint Genome Institute"/>
            <person name="Copeland A."/>
            <person name="Lucas S."/>
            <person name="Lapidus A."/>
            <person name="Barry K."/>
            <person name="Glavina del Rio T."/>
            <person name="Dalin E."/>
            <person name="Tice H."/>
            <person name="Pitluck S."/>
            <person name="Bruce D."/>
            <person name="Goodwin L."/>
            <person name="Thompson L.S."/>
            <person name="Brettin T."/>
            <person name="Detter J.C."/>
            <person name="Han C."/>
            <person name="Schmutz J."/>
            <person name="Larimer F."/>
            <person name="Land M."/>
            <person name="Hauser L."/>
            <person name="Kyrpides N."/>
            <person name="Kim E."/>
            <person name="Stephens C."/>
            <person name="Richardson P."/>
        </authorList>
    </citation>
    <scope>NUCLEOTIDE SEQUENCE [LARGE SCALE GENOMIC DNA]</scope>
    <source>
        <strain evidence="5">K31</strain>
    </source>
</reference>
<feature type="domain" description="Histidine kinase" evidence="4">
    <location>
        <begin position="158"/>
        <end position="347"/>
    </location>
</feature>
<dbReference type="SUPFAM" id="SSF55874">
    <property type="entry name" value="ATPase domain of HSP90 chaperone/DNA topoisomerase II/histidine kinase"/>
    <property type="match status" value="1"/>
</dbReference>
<dbReference type="GO" id="GO:0046983">
    <property type="term" value="F:protein dimerization activity"/>
    <property type="evidence" value="ECO:0007669"/>
    <property type="project" value="InterPro"/>
</dbReference>
<dbReference type="InterPro" id="IPR005467">
    <property type="entry name" value="His_kinase_dom"/>
</dbReference>
<dbReference type="STRING" id="366602.Caul_2480"/>
<dbReference type="InterPro" id="IPR036890">
    <property type="entry name" value="HATPase_C_sf"/>
</dbReference>
<proteinExistence type="predicted"/>
<dbReference type="Gene3D" id="3.30.565.10">
    <property type="entry name" value="Histidine kinase-like ATPase, C-terminal domain"/>
    <property type="match status" value="1"/>
</dbReference>
<keyword evidence="1" id="KW-0808">Transferase</keyword>
<dbReference type="Gene3D" id="1.20.5.1930">
    <property type="match status" value="1"/>
</dbReference>
<keyword evidence="3" id="KW-0902">Two-component regulatory system</keyword>
<dbReference type="EMBL" id="CP000927">
    <property type="protein sequence ID" value="ABZ71607.1"/>
    <property type="molecule type" value="Genomic_DNA"/>
</dbReference>
<accession>B0SWH9</accession>
<dbReference type="KEGG" id="cak:Caul_2480"/>
<name>B0SWH9_CAUSK</name>
<sequence length="350" mass="37674">MHMAHEMSEWSNSALHESILDAVMANIAILNGKGEIIAVNDAWVRFAEIHELALDDFGLGLNYLSFCDDHRQSRGAAEAAAGLRGLLAGEASPFRLEYPLTLAGDAMWVRMTATRISHEEKSLLIVAHEDITVQRHAQAALGRATAALLHAEDDERRRIARELHDGTAQYLTGAKLMLGGLKVDGRADKVRLEVEALLTNALEEIRSLSYVLHPPALEELGLGPALRQMAEGFARRTGLALRIDIAADLPKMARATEIALYRVAQEALANVHRHSGSSSAAIGLRQAGEMALLSIRDYGVGLSDSALSAAGVGLASMRLRLEFVNGHISMTSAVPGLLIEAWAPLPPKGV</sequence>
<dbReference type="InterPro" id="IPR003594">
    <property type="entry name" value="HATPase_dom"/>
</dbReference>
<dbReference type="Gene3D" id="3.30.450.20">
    <property type="entry name" value="PAS domain"/>
    <property type="match status" value="1"/>
</dbReference>
<dbReference type="HOGENOM" id="CLU_791527_0_0_5"/>
<dbReference type="PROSITE" id="PS50109">
    <property type="entry name" value="HIS_KIN"/>
    <property type="match status" value="1"/>
</dbReference>
<dbReference type="SMART" id="SM00387">
    <property type="entry name" value="HATPase_c"/>
    <property type="match status" value="1"/>
</dbReference>
<dbReference type="GO" id="GO:0000155">
    <property type="term" value="F:phosphorelay sensor kinase activity"/>
    <property type="evidence" value="ECO:0007669"/>
    <property type="project" value="InterPro"/>
</dbReference>
<dbReference type="GO" id="GO:0016020">
    <property type="term" value="C:membrane"/>
    <property type="evidence" value="ECO:0007669"/>
    <property type="project" value="InterPro"/>
</dbReference>
<evidence type="ECO:0000256" key="2">
    <source>
        <dbReference type="ARBA" id="ARBA00022777"/>
    </source>
</evidence>
<dbReference type="Pfam" id="PF02518">
    <property type="entry name" value="HATPase_c"/>
    <property type="match status" value="1"/>
</dbReference>
<dbReference type="eggNOG" id="COG4564">
    <property type="taxonomic scope" value="Bacteria"/>
</dbReference>
<evidence type="ECO:0000256" key="3">
    <source>
        <dbReference type="ARBA" id="ARBA00023012"/>
    </source>
</evidence>
<organism evidence="5">
    <name type="scientific">Caulobacter sp. (strain K31)</name>
    <dbReference type="NCBI Taxonomy" id="366602"/>
    <lineage>
        <taxon>Bacteria</taxon>
        <taxon>Pseudomonadati</taxon>
        <taxon>Pseudomonadota</taxon>
        <taxon>Alphaproteobacteria</taxon>
        <taxon>Caulobacterales</taxon>
        <taxon>Caulobacteraceae</taxon>
        <taxon>Caulobacter</taxon>
    </lineage>
</organism>
<dbReference type="InterPro" id="IPR050482">
    <property type="entry name" value="Sensor_HK_TwoCompSys"/>
</dbReference>
<dbReference type="PANTHER" id="PTHR24421">
    <property type="entry name" value="NITRATE/NITRITE SENSOR PROTEIN NARX-RELATED"/>
    <property type="match status" value="1"/>
</dbReference>
<dbReference type="InterPro" id="IPR035965">
    <property type="entry name" value="PAS-like_dom_sf"/>
</dbReference>
<dbReference type="InterPro" id="IPR011712">
    <property type="entry name" value="Sig_transdc_His_kin_sub3_dim/P"/>
</dbReference>
<dbReference type="SUPFAM" id="SSF55785">
    <property type="entry name" value="PYP-like sensor domain (PAS domain)"/>
    <property type="match status" value="1"/>
</dbReference>
<dbReference type="PANTHER" id="PTHR24421:SF58">
    <property type="entry name" value="SIGNAL TRANSDUCTION HISTIDINE-PROTEIN KINASE_PHOSPHATASE UHPB"/>
    <property type="match status" value="1"/>
</dbReference>